<dbReference type="EMBL" id="CP047593">
    <property type="protein sequence ID" value="QHI70296.1"/>
    <property type="molecule type" value="Genomic_DNA"/>
</dbReference>
<feature type="domain" description="CNNM transmembrane" evidence="13">
    <location>
        <begin position="4"/>
        <end position="193"/>
    </location>
</feature>
<evidence type="ECO:0000256" key="3">
    <source>
        <dbReference type="ARBA" id="ARBA00022475"/>
    </source>
</evidence>
<dbReference type="RefSeq" id="WP_160629473.1">
    <property type="nucleotide sequence ID" value="NZ_CP047593.1"/>
</dbReference>
<evidence type="ECO:0000256" key="5">
    <source>
        <dbReference type="ARBA" id="ARBA00022737"/>
    </source>
</evidence>
<dbReference type="Pfam" id="PF01595">
    <property type="entry name" value="CNNM"/>
    <property type="match status" value="1"/>
</dbReference>
<feature type="transmembrane region" description="Helical" evidence="11">
    <location>
        <begin position="122"/>
        <end position="142"/>
    </location>
</feature>
<protein>
    <submittedName>
        <fullName evidence="14">DUF21 domain-containing protein</fullName>
    </submittedName>
</protein>
<dbReference type="Gene3D" id="3.10.580.10">
    <property type="entry name" value="CBS-domain"/>
    <property type="match status" value="1"/>
</dbReference>
<accession>A0A6P1MFA1</accession>
<keyword evidence="15" id="KW-1185">Reference proteome</keyword>
<evidence type="ECO:0000259" key="13">
    <source>
        <dbReference type="PROSITE" id="PS51846"/>
    </source>
</evidence>
<gene>
    <name evidence="14" type="ORF">GT409_12875</name>
</gene>
<name>A0A6P1MFA1_9BACT</name>
<evidence type="ECO:0000313" key="14">
    <source>
        <dbReference type="EMBL" id="QHI70296.1"/>
    </source>
</evidence>
<reference evidence="14 15" key="1">
    <citation type="submission" date="2020-01" db="EMBL/GenBank/DDBJ databases">
        <title>Ponticoccus aerotolerans gen. nov., sp. nov., an anaerobic bacterium and proposal of Ponticoccusceae fam. nov., Ponticoccusles ord. nov. and Ponticoccuse classis nov. in the phylum Kiritimatiellaeota.</title>
        <authorList>
            <person name="Zhou L.Y."/>
            <person name="Du Z.J."/>
        </authorList>
    </citation>
    <scope>NUCLEOTIDE SEQUENCE [LARGE SCALE GENOMIC DNA]</scope>
    <source>
        <strain evidence="14 15">S-5007</strain>
    </source>
</reference>
<dbReference type="GO" id="GO:0005886">
    <property type="term" value="C:plasma membrane"/>
    <property type="evidence" value="ECO:0007669"/>
    <property type="project" value="UniProtKB-SubCell"/>
</dbReference>
<dbReference type="SMART" id="SM01091">
    <property type="entry name" value="CorC_HlyC"/>
    <property type="match status" value="1"/>
</dbReference>
<dbReference type="InterPro" id="IPR046342">
    <property type="entry name" value="CBS_dom_sf"/>
</dbReference>
<dbReference type="AlphaFoldDB" id="A0A6P1MFA1"/>
<evidence type="ECO:0000256" key="8">
    <source>
        <dbReference type="ARBA" id="ARBA00023136"/>
    </source>
</evidence>
<dbReference type="InterPro" id="IPR000644">
    <property type="entry name" value="CBS_dom"/>
</dbReference>
<comment type="similarity">
    <text evidence="2">Belongs to the UPF0053 family.</text>
</comment>
<dbReference type="SUPFAM" id="SSF56176">
    <property type="entry name" value="FAD-binding/transporter-associated domain-like"/>
    <property type="match status" value="1"/>
</dbReference>
<keyword evidence="3" id="KW-1003">Cell membrane</keyword>
<organism evidence="14 15">
    <name type="scientific">Tichowtungia aerotolerans</name>
    <dbReference type="NCBI Taxonomy" id="2697043"/>
    <lineage>
        <taxon>Bacteria</taxon>
        <taxon>Pseudomonadati</taxon>
        <taxon>Kiritimatiellota</taxon>
        <taxon>Tichowtungiia</taxon>
        <taxon>Tichowtungiales</taxon>
        <taxon>Tichowtungiaceae</taxon>
        <taxon>Tichowtungia</taxon>
    </lineage>
</organism>
<evidence type="ECO:0000256" key="10">
    <source>
        <dbReference type="PROSITE-ProRule" id="PRU01193"/>
    </source>
</evidence>
<dbReference type="PANTHER" id="PTHR22777">
    <property type="entry name" value="HEMOLYSIN-RELATED"/>
    <property type="match status" value="1"/>
</dbReference>
<dbReference type="CDD" id="cd04590">
    <property type="entry name" value="CBS_pair_CorC_HlyC_assoc"/>
    <property type="match status" value="1"/>
</dbReference>
<dbReference type="KEGG" id="taer:GT409_12875"/>
<dbReference type="Pfam" id="PF00571">
    <property type="entry name" value="CBS"/>
    <property type="match status" value="1"/>
</dbReference>
<keyword evidence="5" id="KW-0677">Repeat</keyword>
<dbReference type="PANTHER" id="PTHR22777:SF32">
    <property type="entry name" value="UPF0053 INNER MEMBRANE PROTEIN YFJD"/>
    <property type="match status" value="1"/>
</dbReference>
<feature type="transmembrane region" description="Helical" evidence="11">
    <location>
        <begin position="63"/>
        <end position="87"/>
    </location>
</feature>
<evidence type="ECO:0000256" key="2">
    <source>
        <dbReference type="ARBA" id="ARBA00006337"/>
    </source>
</evidence>
<evidence type="ECO:0000256" key="4">
    <source>
        <dbReference type="ARBA" id="ARBA00022692"/>
    </source>
</evidence>
<dbReference type="GO" id="GO:0050660">
    <property type="term" value="F:flavin adenine dinucleotide binding"/>
    <property type="evidence" value="ECO:0007669"/>
    <property type="project" value="InterPro"/>
</dbReference>
<dbReference type="PROSITE" id="PS51846">
    <property type="entry name" value="CNNM"/>
    <property type="match status" value="1"/>
</dbReference>
<dbReference type="InterPro" id="IPR016169">
    <property type="entry name" value="FAD-bd_PCMH_sub2"/>
</dbReference>
<evidence type="ECO:0000259" key="12">
    <source>
        <dbReference type="PROSITE" id="PS51371"/>
    </source>
</evidence>
<feature type="domain" description="CBS" evidence="12">
    <location>
        <begin position="272"/>
        <end position="332"/>
    </location>
</feature>
<evidence type="ECO:0000313" key="15">
    <source>
        <dbReference type="Proteomes" id="UP000464954"/>
    </source>
</evidence>
<dbReference type="InterPro" id="IPR036318">
    <property type="entry name" value="FAD-bd_PCMH-like_sf"/>
</dbReference>
<dbReference type="InterPro" id="IPR005170">
    <property type="entry name" value="Transptr-assoc_dom"/>
</dbReference>
<evidence type="ECO:0000256" key="1">
    <source>
        <dbReference type="ARBA" id="ARBA00004651"/>
    </source>
</evidence>
<proteinExistence type="inferred from homology"/>
<sequence length="422" mass="46949">MIDFLQQNMIFAVSMTVLLLCSALFSGTETALFSLTPENARRLSSHRQAGYLVEILRRNPSDLLSAILFGNLIVNILFFCTGAAAAGQWGGQHGAWGEAVGGVVVLLLVIFLGEIVPKAIGVSHPIMILGVTGAFLVAWFKVSRPFRILIDRILRLFRLGGALPVAEAGLTTEEFKELLDAVRHEPGFGVREKVILEDIVNLPDIRVREIMIPRVQLFSKDESSSKEEILREARSGEYSHVFVYKDQDDDLLGYVKIRELYFCQDQKGLEALIHPLMFVPETKRADQLLKEMLDGGWPLAAVVDEYGGLAGMLTLEDLFAEVVGDFEPADDAVLQLDRNTYRLDGQLPIRAWKELLTGILPGQDVQALAFDTLGGFVISLLGRMPRCGDVVFVRNLRLTVETMQHRRIQTVLLHLNPPEALE</sequence>
<keyword evidence="8 10" id="KW-0472">Membrane</keyword>
<evidence type="ECO:0000256" key="7">
    <source>
        <dbReference type="ARBA" id="ARBA00023122"/>
    </source>
</evidence>
<keyword evidence="6 10" id="KW-1133">Transmembrane helix</keyword>
<dbReference type="PROSITE" id="PS51371">
    <property type="entry name" value="CBS"/>
    <property type="match status" value="1"/>
</dbReference>
<dbReference type="SUPFAM" id="SSF54631">
    <property type="entry name" value="CBS-domain pair"/>
    <property type="match status" value="1"/>
</dbReference>
<evidence type="ECO:0000256" key="6">
    <source>
        <dbReference type="ARBA" id="ARBA00022989"/>
    </source>
</evidence>
<dbReference type="Pfam" id="PF03471">
    <property type="entry name" value="CorC_HlyC"/>
    <property type="match status" value="1"/>
</dbReference>
<evidence type="ECO:0000256" key="9">
    <source>
        <dbReference type="PROSITE-ProRule" id="PRU00703"/>
    </source>
</evidence>
<dbReference type="InterPro" id="IPR044751">
    <property type="entry name" value="Ion_transp-like_CBS"/>
</dbReference>
<dbReference type="InterPro" id="IPR002550">
    <property type="entry name" value="CNNM"/>
</dbReference>
<keyword evidence="7 9" id="KW-0129">CBS domain</keyword>
<dbReference type="Proteomes" id="UP000464954">
    <property type="component" value="Chromosome"/>
</dbReference>
<dbReference type="Gene3D" id="3.30.465.10">
    <property type="match status" value="1"/>
</dbReference>
<comment type="subcellular location">
    <subcellularLocation>
        <location evidence="1">Cell membrane</location>
        <topology evidence="1">Multi-pass membrane protein</topology>
    </subcellularLocation>
</comment>
<evidence type="ECO:0000256" key="11">
    <source>
        <dbReference type="SAM" id="Phobius"/>
    </source>
</evidence>
<keyword evidence="4 10" id="KW-0812">Transmembrane</keyword>
<feature type="transmembrane region" description="Helical" evidence="11">
    <location>
        <begin position="99"/>
        <end position="116"/>
    </location>
</feature>